<reference evidence="11 12" key="1">
    <citation type="submission" date="2016-10" db="EMBL/GenBank/DDBJ databases">
        <authorList>
            <person name="de Groot N.N."/>
        </authorList>
    </citation>
    <scope>NUCLEOTIDE SEQUENCE [LARGE SCALE GENOMIC DNA]</scope>
    <source>
        <strain evidence="11 12">CGMCC 4.3143</strain>
    </source>
</reference>
<evidence type="ECO:0000313" key="12">
    <source>
        <dbReference type="Proteomes" id="UP000198967"/>
    </source>
</evidence>
<keyword evidence="3" id="KW-0001">2Fe-2S</keyword>
<evidence type="ECO:0000256" key="3">
    <source>
        <dbReference type="ARBA" id="ARBA00022714"/>
    </source>
</evidence>
<dbReference type="CDD" id="cd00207">
    <property type="entry name" value="fer2"/>
    <property type="match status" value="1"/>
</dbReference>
<dbReference type="SUPFAM" id="SSF52343">
    <property type="entry name" value="Ferredoxin reductase-like, C-terminal NADP-linked domain"/>
    <property type="match status" value="1"/>
</dbReference>
<evidence type="ECO:0000256" key="1">
    <source>
        <dbReference type="ARBA" id="ARBA00001974"/>
    </source>
</evidence>
<evidence type="ECO:0000256" key="5">
    <source>
        <dbReference type="ARBA" id="ARBA00022827"/>
    </source>
</evidence>
<dbReference type="RefSeq" id="WP_218129784.1">
    <property type="nucleotide sequence ID" value="NZ_FNBE01000006.1"/>
</dbReference>
<dbReference type="Gene3D" id="2.40.30.10">
    <property type="entry name" value="Translation factors"/>
    <property type="match status" value="1"/>
</dbReference>
<dbReference type="Gene3D" id="3.40.50.80">
    <property type="entry name" value="Nucleotide-binding domain of ferredoxin-NADP reductase (FNR) module"/>
    <property type="match status" value="1"/>
</dbReference>
<dbReference type="Proteomes" id="UP000198967">
    <property type="component" value="Unassembled WGS sequence"/>
</dbReference>
<dbReference type="AlphaFoldDB" id="A0A1G7MZL3"/>
<feature type="domain" description="2Fe-2S ferredoxin-type" evidence="9">
    <location>
        <begin position="264"/>
        <end position="349"/>
    </location>
</feature>
<keyword evidence="8" id="KW-0411">Iron-sulfur</keyword>
<evidence type="ECO:0000256" key="4">
    <source>
        <dbReference type="ARBA" id="ARBA00022723"/>
    </source>
</evidence>
<evidence type="ECO:0000256" key="8">
    <source>
        <dbReference type="ARBA" id="ARBA00023014"/>
    </source>
</evidence>
<dbReference type="STRING" id="366584.SAMN05216377_10676"/>
<dbReference type="SUPFAM" id="SSF63380">
    <property type="entry name" value="Riboflavin synthase domain-like"/>
    <property type="match status" value="1"/>
</dbReference>
<dbReference type="PROSITE" id="PS51085">
    <property type="entry name" value="2FE2S_FER_2"/>
    <property type="match status" value="1"/>
</dbReference>
<keyword evidence="6" id="KW-0560">Oxidoreductase</keyword>
<dbReference type="PROSITE" id="PS51384">
    <property type="entry name" value="FAD_FR"/>
    <property type="match status" value="1"/>
</dbReference>
<comment type="cofactor">
    <cofactor evidence="1">
        <name>FAD</name>
        <dbReference type="ChEBI" id="CHEBI:57692"/>
    </cofactor>
</comment>
<dbReference type="GO" id="GO:0051537">
    <property type="term" value="F:2 iron, 2 sulfur cluster binding"/>
    <property type="evidence" value="ECO:0007669"/>
    <property type="project" value="UniProtKB-KW"/>
</dbReference>
<dbReference type="InterPro" id="IPR017927">
    <property type="entry name" value="FAD-bd_FR_type"/>
</dbReference>
<dbReference type="Pfam" id="PF00970">
    <property type="entry name" value="FAD_binding_6"/>
    <property type="match status" value="1"/>
</dbReference>
<dbReference type="Pfam" id="PF00111">
    <property type="entry name" value="Fer2"/>
    <property type="match status" value="1"/>
</dbReference>
<protein>
    <submittedName>
        <fullName evidence="11">Ferredoxin-NADP reductase</fullName>
    </submittedName>
</protein>
<dbReference type="InterPro" id="IPR001041">
    <property type="entry name" value="2Fe-2S_ferredoxin-type"/>
</dbReference>
<dbReference type="GO" id="GO:0016491">
    <property type="term" value="F:oxidoreductase activity"/>
    <property type="evidence" value="ECO:0007669"/>
    <property type="project" value="UniProtKB-KW"/>
</dbReference>
<proteinExistence type="predicted"/>
<keyword evidence="2" id="KW-0285">Flavoprotein</keyword>
<feature type="domain" description="FAD-binding FR-type" evidence="10">
    <location>
        <begin position="44"/>
        <end position="145"/>
    </location>
</feature>
<dbReference type="InterPro" id="IPR008333">
    <property type="entry name" value="Cbr1-like_FAD-bd_dom"/>
</dbReference>
<accession>A0A1G7MZL3</accession>
<organism evidence="11 12">
    <name type="scientific">Pseudonocardia oroxyli</name>
    <dbReference type="NCBI Taxonomy" id="366584"/>
    <lineage>
        <taxon>Bacteria</taxon>
        <taxon>Bacillati</taxon>
        <taxon>Actinomycetota</taxon>
        <taxon>Actinomycetes</taxon>
        <taxon>Pseudonocardiales</taxon>
        <taxon>Pseudonocardiaceae</taxon>
        <taxon>Pseudonocardia</taxon>
    </lineage>
</organism>
<evidence type="ECO:0000259" key="10">
    <source>
        <dbReference type="PROSITE" id="PS51384"/>
    </source>
</evidence>
<gene>
    <name evidence="11" type="ORF">SAMN05216377_10676</name>
</gene>
<dbReference type="SUPFAM" id="SSF54292">
    <property type="entry name" value="2Fe-2S ferredoxin-like"/>
    <property type="match status" value="1"/>
</dbReference>
<evidence type="ECO:0000313" key="11">
    <source>
        <dbReference type="EMBL" id="SDF66539.1"/>
    </source>
</evidence>
<dbReference type="GO" id="GO:0046872">
    <property type="term" value="F:metal ion binding"/>
    <property type="evidence" value="ECO:0007669"/>
    <property type="project" value="UniProtKB-KW"/>
</dbReference>
<keyword evidence="4" id="KW-0479">Metal-binding</keyword>
<dbReference type="InterPro" id="IPR036010">
    <property type="entry name" value="2Fe-2S_ferredoxin-like_sf"/>
</dbReference>
<keyword evidence="7" id="KW-0408">Iron</keyword>
<dbReference type="InterPro" id="IPR039261">
    <property type="entry name" value="FNR_nucleotide-bd"/>
</dbReference>
<keyword evidence="5" id="KW-0274">FAD</keyword>
<dbReference type="InterPro" id="IPR017938">
    <property type="entry name" value="Riboflavin_synthase-like_b-brl"/>
</dbReference>
<dbReference type="PANTHER" id="PTHR47354:SF6">
    <property type="entry name" value="NADH OXIDOREDUCTASE HCR"/>
    <property type="match status" value="1"/>
</dbReference>
<dbReference type="InterPro" id="IPR012675">
    <property type="entry name" value="Beta-grasp_dom_sf"/>
</dbReference>
<evidence type="ECO:0000256" key="2">
    <source>
        <dbReference type="ARBA" id="ARBA00022630"/>
    </source>
</evidence>
<dbReference type="Gene3D" id="3.10.20.30">
    <property type="match status" value="1"/>
</dbReference>
<evidence type="ECO:0000256" key="7">
    <source>
        <dbReference type="ARBA" id="ARBA00023004"/>
    </source>
</evidence>
<evidence type="ECO:0000256" key="6">
    <source>
        <dbReference type="ARBA" id="ARBA00023002"/>
    </source>
</evidence>
<evidence type="ECO:0000259" key="9">
    <source>
        <dbReference type="PROSITE" id="PS51085"/>
    </source>
</evidence>
<sequence>MSMATGFRGNLWQAGRHARSLARTLAAPLLPDDVLGGLHPLWSRRAPQARVVRVVRETADTTTLFLRPGLAYAAHLPGQYAGIGLRIDGVWHWRTYSITSRPGASLLQVTVTAVPGGLVSGKLAHDTPVGSLVGIAAPEGEFTAPTGKPLFVTAGSGITPVMAMLRSHDLSDAVLVHVERTPEDVVFGHELRALPGVRVIEWHTSARGRPTPEMLDELVPDRPAREVLACGPAGLLDALTEAWPDVRVERFQPKRADHTAGTGGTVTLSASGIVADVAPETPILTAGEAAGALMPSGCRMGICHTCVGKLTAGAVRDMQTGELHDAADQPGRPVRTCVSAPTGDCTINL</sequence>
<keyword evidence="12" id="KW-1185">Reference proteome</keyword>
<name>A0A1G7MZL3_PSEOR</name>
<dbReference type="EMBL" id="FNBE01000006">
    <property type="protein sequence ID" value="SDF66539.1"/>
    <property type="molecule type" value="Genomic_DNA"/>
</dbReference>
<dbReference type="CDD" id="cd06216">
    <property type="entry name" value="FNR_iron_sulfur_binding_2"/>
    <property type="match status" value="1"/>
</dbReference>
<dbReference type="PANTHER" id="PTHR47354">
    <property type="entry name" value="NADH OXIDOREDUCTASE HCR"/>
    <property type="match status" value="1"/>
</dbReference>
<dbReference type="InterPro" id="IPR050415">
    <property type="entry name" value="MRET"/>
</dbReference>